<proteinExistence type="predicted"/>
<dbReference type="PANTHER" id="PTHR45176:SF1">
    <property type="entry name" value="TRANSDUCIN FAMILY PROTEIN _ WD-40 REPEAT FAMILY PROTEIN-RELATED"/>
    <property type="match status" value="1"/>
</dbReference>
<gene>
    <name evidence="1" type="ORF">HID58_074086</name>
</gene>
<organism evidence="1 2">
    <name type="scientific">Brassica napus</name>
    <name type="common">Rape</name>
    <dbReference type="NCBI Taxonomy" id="3708"/>
    <lineage>
        <taxon>Eukaryota</taxon>
        <taxon>Viridiplantae</taxon>
        <taxon>Streptophyta</taxon>
        <taxon>Embryophyta</taxon>
        <taxon>Tracheophyta</taxon>
        <taxon>Spermatophyta</taxon>
        <taxon>Magnoliopsida</taxon>
        <taxon>eudicotyledons</taxon>
        <taxon>Gunneridae</taxon>
        <taxon>Pentapetalae</taxon>
        <taxon>rosids</taxon>
        <taxon>malvids</taxon>
        <taxon>Brassicales</taxon>
        <taxon>Brassicaceae</taxon>
        <taxon>Brassiceae</taxon>
        <taxon>Brassica</taxon>
    </lineage>
</organism>
<dbReference type="EMBL" id="JAGKQM010000017">
    <property type="protein sequence ID" value="KAH0867064.1"/>
    <property type="molecule type" value="Genomic_DNA"/>
</dbReference>
<dbReference type="PANTHER" id="PTHR45176">
    <property type="entry name" value="TRANSDUCIN FAMILY PROTEIN / WD-40 REPEAT FAMILY PROTEIN-RELATED"/>
    <property type="match status" value="1"/>
</dbReference>
<accession>A0ABQ7YFS1</accession>
<sequence>MEKVLVAYVSVEDTSLTEEPKSIVPSGGSRNASFQEEEVFTKNRVSFVVVCADYQIHLLKIPSMEILRTISGIKVRLRTLLFVTYLSPPPNLLVTWMDAGVSAIVFHPTRSMAVSTSFGGDFKNPDKNILLSVSGATHTVVVTAVALSLDGSVMRTTEVKLPEDGIGGLVSLNFWVNQTTRLSPYPQSVMNLTRMLVSRPLPSTLPVPWQLVHPLVGTSRFGFATATIARTAADSSWICHAVGSYK</sequence>
<comment type="caution">
    <text evidence="1">The sequence shown here is derived from an EMBL/GenBank/DDBJ whole genome shotgun (WGS) entry which is preliminary data.</text>
</comment>
<keyword evidence="2" id="KW-1185">Reference proteome</keyword>
<reference evidence="1 2" key="1">
    <citation type="submission" date="2021-05" db="EMBL/GenBank/DDBJ databases">
        <title>Genome Assembly of Synthetic Allotetraploid Brassica napus Reveals Homoeologous Exchanges between Subgenomes.</title>
        <authorList>
            <person name="Davis J.T."/>
        </authorList>
    </citation>
    <scope>NUCLEOTIDE SEQUENCE [LARGE SCALE GENOMIC DNA]</scope>
    <source>
        <strain evidence="2">cv. Da-Ae</strain>
        <tissue evidence="1">Seedling</tissue>
    </source>
</reference>
<evidence type="ECO:0000313" key="2">
    <source>
        <dbReference type="Proteomes" id="UP000824890"/>
    </source>
</evidence>
<dbReference type="Proteomes" id="UP000824890">
    <property type="component" value="Unassembled WGS sequence"/>
</dbReference>
<protein>
    <submittedName>
        <fullName evidence="1">Uncharacterized protein</fullName>
    </submittedName>
</protein>
<name>A0ABQ7YFS1_BRANA</name>
<evidence type="ECO:0000313" key="1">
    <source>
        <dbReference type="EMBL" id="KAH0867064.1"/>
    </source>
</evidence>